<dbReference type="EMBL" id="CP001999">
    <property type="protein sequence ID" value="ADG91896.1"/>
    <property type="molecule type" value="Genomic_DNA"/>
</dbReference>
<sequence>MFPSLYISHGSPALSIMDNSTTSFLKNLSSNFPEPKFILVISAHWLTKNLKILYEESPHTIHDFYNFPKELYQLEYKAKSDLKKCDEIISLIKSSGIEIEKDISRGGFDHGVWSPLSLIYPKANIPIIQLSLPINFDSKKLFELGVILSKLREDTLIIGSGAMTHNIMNSTWENENAKPNSYAKEFRDWVVGNIQKGNVNSLLNYEKEAPNLQINHPSKEHFLPLFVTFGASNNHIGESLHDIYMYGNQSMDTIIFKK</sequence>
<dbReference type="SUPFAM" id="SSF53213">
    <property type="entry name" value="LigB-like"/>
    <property type="match status" value="1"/>
</dbReference>
<proteinExistence type="inferred from homology"/>
<evidence type="ECO:0000313" key="7">
    <source>
        <dbReference type="EMBL" id="ADG91896.1"/>
    </source>
</evidence>
<feature type="domain" description="Extradiol ring-cleavage dioxygenase class III enzyme subunit B" evidence="6">
    <location>
        <begin position="5"/>
        <end position="246"/>
    </location>
</feature>
<dbReference type="InterPro" id="IPR014436">
    <property type="entry name" value="Extradiol_dOase_DODA"/>
</dbReference>
<name>D5V4G3_ARCNC</name>
<comment type="similarity">
    <text evidence="2">Belongs to the DODA-type extradiol aromatic ring-opening dioxygenase family.</text>
</comment>
<dbReference type="Gene3D" id="3.40.830.10">
    <property type="entry name" value="LigB-like"/>
    <property type="match status" value="1"/>
</dbReference>
<evidence type="ECO:0000256" key="4">
    <source>
        <dbReference type="ARBA" id="ARBA00022833"/>
    </source>
</evidence>
<gene>
    <name evidence="7" type="ordered locus">Arnit_0230</name>
</gene>
<dbReference type="STRING" id="572480.Arnit_0230"/>
<evidence type="ECO:0000256" key="3">
    <source>
        <dbReference type="ARBA" id="ARBA00022723"/>
    </source>
</evidence>
<protein>
    <submittedName>
        <fullName evidence="7">Extradiol ring-cleavage dioxygenase class III protein subunit B</fullName>
    </submittedName>
</protein>
<dbReference type="Proteomes" id="UP000000939">
    <property type="component" value="Chromosome"/>
</dbReference>
<dbReference type="GO" id="GO:0008198">
    <property type="term" value="F:ferrous iron binding"/>
    <property type="evidence" value="ECO:0007669"/>
    <property type="project" value="InterPro"/>
</dbReference>
<accession>D5V4G3</accession>
<dbReference type="RefSeq" id="WP_013134041.1">
    <property type="nucleotide sequence ID" value="NC_014166.1"/>
</dbReference>
<organism evidence="7 8">
    <name type="scientific">Arcobacter nitrofigilis (strain ATCC 33309 / DSM 7299 / CCUG 15893 / LMG 7604 / NCTC 12251 / CI)</name>
    <name type="common">Campylobacter nitrofigilis</name>
    <dbReference type="NCBI Taxonomy" id="572480"/>
    <lineage>
        <taxon>Bacteria</taxon>
        <taxon>Pseudomonadati</taxon>
        <taxon>Campylobacterota</taxon>
        <taxon>Epsilonproteobacteria</taxon>
        <taxon>Campylobacterales</taxon>
        <taxon>Arcobacteraceae</taxon>
        <taxon>Arcobacter</taxon>
    </lineage>
</organism>
<dbReference type="eggNOG" id="COG3384">
    <property type="taxonomic scope" value="Bacteria"/>
</dbReference>
<dbReference type="PANTHER" id="PTHR30096:SF0">
    <property type="entry name" value="4,5-DOPA DIOXYGENASE EXTRADIOL-LIKE PROTEIN"/>
    <property type="match status" value="1"/>
</dbReference>
<dbReference type="GO" id="GO:0008270">
    <property type="term" value="F:zinc ion binding"/>
    <property type="evidence" value="ECO:0007669"/>
    <property type="project" value="InterPro"/>
</dbReference>
<reference evidence="7 8" key="1">
    <citation type="journal article" date="2010" name="Stand. Genomic Sci.">
        <title>Complete genome sequence of Arcobacter nitrofigilis type strain (CI).</title>
        <authorList>
            <person name="Pati A."/>
            <person name="Gronow S."/>
            <person name="Lapidus A."/>
            <person name="Copeland A."/>
            <person name="Glavina Del Rio T."/>
            <person name="Nolan M."/>
            <person name="Lucas S."/>
            <person name="Tice H."/>
            <person name="Cheng J.F."/>
            <person name="Han C."/>
            <person name="Chertkov O."/>
            <person name="Bruce D."/>
            <person name="Tapia R."/>
            <person name="Goodwin L."/>
            <person name="Pitluck S."/>
            <person name="Liolios K."/>
            <person name="Ivanova N."/>
            <person name="Mavromatis K."/>
            <person name="Chen A."/>
            <person name="Palaniappan K."/>
            <person name="Land M."/>
            <person name="Hauser L."/>
            <person name="Chang Y.J."/>
            <person name="Jeffries C.D."/>
            <person name="Detter J.C."/>
            <person name="Rohde M."/>
            <person name="Goker M."/>
            <person name="Bristow J."/>
            <person name="Eisen J.A."/>
            <person name="Markowitz V."/>
            <person name="Hugenholtz P."/>
            <person name="Klenk H.P."/>
            <person name="Kyrpides N.C."/>
        </authorList>
    </citation>
    <scope>NUCLEOTIDE SEQUENCE [LARGE SCALE GENOMIC DNA]</scope>
    <source>
        <strain evidence="8">ATCC 33309 / DSM 7299 / CCUG 15893 / LMG 7604 / NCTC 12251 / CI</strain>
    </source>
</reference>
<evidence type="ECO:0000313" key="8">
    <source>
        <dbReference type="Proteomes" id="UP000000939"/>
    </source>
</evidence>
<keyword evidence="8" id="KW-1185">Reference proteome</keyword>
<evidence type="ECO:0000256" key="2">
    <source>
        <dbReference type="ARBA" id="ARBA00007581"/>
    </source>
</evidence>
<dbReference type="Pfam" id="PF02900">
    <property type="entry name" value="LigB"/>
    <property type="match status" value="1"/>
</dbReference>
<comment type="cofactor">
    <cofactor evidence="1">
        <name>Zn(2+)</name>
        <dbReference type="ChEBI" id="CHEBI:29105"/>
    </cofactor>
</comment>
<keyword evidence="7" id="KW-0223">Dioxygenase</keyword>
<dbReference type="OrthoDB" id="9790889at2"/>
<evidence type="ECO:0000256" key="5">
    <source>
        <dbReference type="ARBA" id="ARBA00023002"/>
    </source>
</evidence>
<keyword evidence="5" id="KW-0560">Oxidoreductase</keyword>
<dbReference type="GO" id="GO:0016702">
    <property type="term" value="F:oxidoreductase activity, acting on single donors with incorporation of molecular oxygen, incorporation of two atoms of oxygen"/>
    <property type="evidence" value="ECO:0007669"/>
    <property type="project" value="UniProtKB-ARBA"/>
</dbReference>
<dbReference type="CDD" id="cd07363">
    <property type="entry name" value="45_DOPA_Dioxygenase"/>
    <property type="match status" value="1"/>
</dbReference>
<dbReference type="KEGG" id="ant:Arnit_0230"/>
<keyword evidence="3" id="KW-0479">Metal-binding</keyword>
<dbReference type="HOGENOM" id="CLU_046582_2_1_7"/>
<evidence type="ECO:0000256" key="1">
    <source>
        <dbReference type="ARBA" id="ARBA00001947"/>
    </source>
</evidence>
<keyword evidence="4" id="KW-0862">Zinc</keyword>
<dbReference type="AlphaFoldDB" id="D5V4G3"/>
<dbReference type="PIRSF" id="PIRSF006157">
    <property type="entry name" value="Doxgns_DODA"/>
    <property type="match status" value="1"/>
</dbReference>
<evidence type="ECO:0000259" key="6">
    <source>
        <dbReference type="Pfam" id="PF02900"/>
    </source>
</evidence>
<dbReference type="InterPro" id="IPR004183">
    <property type="entry name" value="Xdiol_dOase_suB"/>
</dbReference>
<dbReference type="PANTHER" id="PTHR30096">
    <property type="entry name" value="4,5-DOPA DIOXYGENASE EXTRADIOL-LIKE PROTEIN"/>
    <property type="match status" value="1"/>
</dbReference>